<name>A0A8T2LFX8_ASTMX</name>
<dbReference type="Proteomes" id="UP000752171">
    <property type="component" value="Unassembled WGS sequence"/>
</dbReference>
<dbReference type="AlphaFoldDB" id="A0A8T2LFX8"/>
<comment type="caution">
    <text evidence="1">The sequence shown here is derived from an EMBL/GenBank/DDBJ whole genome shotgun (WGS) entry which is preliminary data.</text>
</comment>
<gene>
    <name evidence="1" type="ORF">AMEX_G17804</name>
</gene>
<evidence type="ECO:0000313" key="2">
    <source>
        <dbReference type="Proteomes" id="UP000752171"/>
    </source>
</evidence>
<sequence length="101" mass="10449">MYHSEGAAKLSTFSLSNSASLLLSTLAYLATFNEFCPYALSSCRDAPSSIPCRAVKCPSMYRQPLAVSLRDGSACHSSAGTGPPVCLGEAACGQAAQIKAL</sequence>
<dbReference type="EMBL" id="JAICCE010000014">
    <property type="protein sequence ID" value="KAG9268795.1"/>
    <property type="molecule type" value="Genomic_DNA"/>
</dbReference>
<accession>A0A8T2LFX8</accession>
<organism evidence="1 2">
    <name type="scientific">Astyanax mexicanus</name>
    <name type="common">Blind cave fish</name>
    <name type="synonym">Astyanax fasciatus mexicanus</name>
    <dbReference type="NCBI Taxonomy" id="7994"/>
    <lineage>
        <taxon>Eukaryota</taxon>
        <taxon>Metazoa</taxon>
        <taxon>Chordata</taxon>
        <taxon>Craniata</taxon>
        <taxon>Vertebrata</taxon>
        <taxon>Euteleostomi</taxon>
        <taxon>Actinopterygii</taxon>
        <taxon>Neopterygii</taxon>
        <taxon>Teleostei</taxon>
        <taxon>Ostariophysi</taxon>
        <taxon>Characiformes</taxon>
        <taxon>Characoidei</taxon>
        <taxon>Acestrorhamphidae</taxon>
        <taxon>Acestrorhamphinae</taxon>
        <taxon>Astyanax</taxon>
    </lineage>
</organism>
<reference evidence="1 2" key="1">
    <citation type="submission" date="2021-07" db="EMBL/GenBank/DDBJ databases">
        <authorList>
            <person name="Imarazene B."/>
            <person name="Zahm M."/>
            <person name="Klopp C."/>
            <person name="Cabau C."/>
            <person name="Beille S."/>
            <person name="Jouanno E."/>
            <person name="Castinel A."/>
            <person name="Lluch J."/>
            <person name="Gil L."/>
            <person name="Kuchtly C."/>
            <person name="Lopez Roques C."/>
            <person name="Donnadieu C."/>
            <person name="Parrinello H."/>
            <person name="Journot L."/>
            <person name="Du K."/>
            <person name="Schartl M."/>
            <person name="Retaux S."/>
            <person name="Guiguen Y."/>
        </authorList>
    </citation>
    <scope>NUCLEOTIDE SEQUENCE [LARGE SCALE GENOMIC DNA]</scope>
    <source>
        <strain evidence="1">Pach_M1</strain>
        <tissue evidence="1">Testis</tissue>
    </source>
</reference>
<proteinExistence type="predicted"/>
<evidence type="ECO:0000313" key="1">
    <source>
        <dbReference type="EMBL" id="KAG9268795.1"/>
    </source>
</evidence>
<protein>
    <submittedName>
        <fullName evidence="1">Uncharacterized protein</fullName>
    </submittedName>
</protein>